<dbReference type="PANTHER" id="PTHR46256:SF3">
    <property type="entry name" value="MYOSIN MOTOR DOMAIN-CONTAINING PROTEIN"/>
    <property type="match status" value="1"/>
</dbReference>
<keyword evidence="11" id="KW-0009">Actin-binding</keyword>
<evidence type="ECO:0000313" key="14">
    <source>
        <dbReference type="Proteomes" id="UP001209878"/>
    </source>
</evidence>
<proteinExistence type="inferred from homology"/>
<keyword evidence="8 11" id="KW-0505">Motor protein</keyword>
<organism evidence="13 14">
    <name type="scientific">Ridgeia piscesae</name>
    <name type="common">Tubeworm</name>
    <dbReference type="NCBI Taxonomy" id="27915"/>
    <lineage>
        <taxon>Eukaryota</taxon>
        <taxon>Metazoa</taxon>
        <taxon>Spiralia</taxon>
        <taxon>Lophotrochozoa</taxon>
        <taxon>Annelida</taxon>
        <taxon>Polychaeta</taxon>
        <taxon>Sedentaria</taxon>
        <taxon>Canalipalpata</taxon>
        <taxon>Sabellida</taxon>
        <taxon>Siboglinidae</taxon>
        <taxon>Ridgeia</taxon>
    </lineage>
</organism>
<comment type="subcellular location">
    <subcellularLocation>
        <location evidence="2">Cell projection</location>
    </subcellularLocation>
    <subcellularLocation>
        <location evidence="1">Cytoplasm</location>
        <location evidence="1">Cytoskeleton</location>
    </subcellularLocation>
</comment>
<dbReference type="InterPro" id="IPR001609">
    <property type="entry name" value="Myosin_head_motor_dom-like"/>
</dbReference>
<dbReference type="GO" id="GO:0016459">
    <property type="term" value="C:myosin complex"/>
    <property type="evidence" value="ECO:0007669"/>
    <property type="project" value="UniProtKB-KW"/>
</dbReference>
<comment type="caution">
    <text evidence="13">The sequence shown here is derived from an EMBL/GenBank/DDBJ whole genome shotgun (WGS) entry which is preliminary data.</text>
</comment>
<keyword evidence="4" id="KW-0677">Repeat</keyword>
<dbReference type="SMART" id="SM00242">
    <property type="entry name" value="MYSc"/>
    <property type="match status" value="1"/>
</dbReference>
<keyword evidence="14" id="KW-1185">Reference proteome</keyword>
<reference evidence="13" key="1">
    <citation type="journal article" date="2023" name="Mol. Biol. Evol.">
        <title>Third-Generation Sequencing Reveals the Adaptive Role of the Epigenome in Three Deep-Sea Polychaetes.</title>
        <authorList>
            <person name="Perez M."/>
            <person name="Aroh O."/>
            <person name="Sun Y."/>
            <person name="Lan Y."/>
            <person name="Juniper S.K."/>
            <person name="Young C.R."/>
            <person name="Angers B."/>
            <person name="Qian P.Y."/>
        </authorList>
    </citation>
    <scope>NUCLEOTIDE SEQUENCE</scope>
    <source>
        <strain evidence="13">R07B-5</strain>
    </source>
</reference>
<comment type="caution">
    <text evidence="11">Lacks conserved residue(s) required for the propagation of feature annotation.</text>
</comment>
<keyword evidence="5 11" id="KW-0547">Nucleotide-binding</keyword>
<evidence type="ECO:0000313" key="13">
    <source>
        <dbReference type="EMBL" id="KAK2179919.1"/>
    </source>
</evidence>
<evidence type="ECO:0000256" key="8">
    <source>
        <dbReference type="ARBA" id="ARBA00023175"/>
    </source>
</evidence>
<feature type="domain" description="Myosin motor" evidence="12">
    <location>
        <begin position="6"/>
        <end position="222"/>
    </location>
</feature>
<evidence type="ECO:0000256" key="7">
    <source>
        <dbReference type="ARBA" id="ARBA00023123"/>
    </source>
</evidence>
<evidence type="ECO:0000259" key="12">
    <source>
        <dbReference type="PROSITE" id="PS51456"/>
    </source>
</evidence>
<evidence type="ECO:0000256" key="4">
    <source>
        <dbReference type="ARBA" id="ARBA00022737"/>
    </source>
</evidence>
<evidence type="ECO:0000256" key="10">
    <source>
        <dbReference type="ARBA" id="ARBA00023273"/>
    </source>
</evidence>
<evidence type="ECO:0000256" key="3">
    <source>
        <dbReference type="ARBA" id="ARBA00022490"/>
    </source>
</evidence>
<evidence type="ECO:0000256" key="6">
    <source>
        <dbReference type="ARBA" id="ARBA00022840"/>
    </source>
</evidence>
<feature type="binding site" evidence="11">
    <location>
        <begin position="100"/>
        <end position="107"/>
    </location>
    <ligand>
        <name>ATP</name>
        <dbReference type="ChEBI" id="CHEBI:30616"/>
    </ligand>
</feature>
<dbReference type="GO" id="GO:0004674">
    <property type="term" value="F:protein serine/threonine kinase activity"/>
    <property type="evidence" value="ECO:0007669"/>
    <property type="project" value="TreeGrafter"/>
</dbReference>
<dbReference type="PRINTS" id="PR00193">
    <property type="entry name" value="MYOSINHEAVY"/>
</dbReference>
<dbReference type="GO" id="GO:0030832">
    <property type="term" value="P:regulation of actin filament length"/>
    <property type="evidence" value="ECO:0007669"/>
    <property type="project" value="TreeGrafter"/>
</dbReference>
<dbReference type="PROSITE" id="PS51456">
    <property type="entry name" value="MYOSIN_MOTOR"/>
    <property type="match status" value="1"/>
</dbReference>
<keyword evidence="3" id="KW-0963">Cytoplasm</keyword>
<dbReference type="Proteomes" id="UP001209878">
    <property type="component" value="Unassembled WGS sequence"/>
</dbReference>
<dbReference type="EMBL" id="JAODUO010000465">
    <property type="protein sequence ID" value="KAK2179919.1"/>
    <property type="molecule type" value="Genomic_DNA"/>
</dbReference>
<accession>A0AAD9NUJ1</accession>
<sequence>MSSGVGMVDNLATLSTLDEHSLVEELRARYSRGIIYTYIGDILIAFNPYAPLPIYDSAHLFKYTDVKIQSDVPPHIFAIADRAYQNMRRTSTSQCCIVSGESGAGKTESTKFLVQQIAHLCNYSSGNLQEKILQVNPLLEAFGNAVTVMNNNSSRFGKYIELKFDPEGNLLGVHIFEYLLESTRVLSHGEGESNFHMFYYMFAGLYEKQLKDNLLNSPDDHR</sequence>
<dbReference type="PANTHER" id="PTHR46256">
    <property type="entry name" value="AGAP011099-PA"/>
    <property type="match status" value="1"/>
</dbReference>
<comment type="similarity">
    <text evidence="11">Belongs to the TRAFAC class myosin-kinesin ATPase superfamily. Myosin family.</text>
</comment>
<dbReference type="GO" id="GO:0005524">
    <property type="term" value="F:ATP binding"/>
    <property type="evidence" value="ECO:0007669"/>
    <property type="project" value="UniProtKB-UniRule"/>
</dbReference>
<protein>
    <recommendedName>
        <fullName evidence="12">Myosin motor domain-containing protein</fullName>
    </recommendedName>
</protein>
<keyword evidence="7 11" id="KW-0518">Myosin</keyword>
<dbReference type="CDD" id="cd00124">
    <property type="entry name" value="MYSc"/>
    <property type="match status" value="1"/>
</dbReference>
<dbReference type="GO" id="GO:0003779">
    <property type="term" value="F:actin binding"/>
    <property type="evidence" value="ECO:0007669"/>
    <property type="project" value="UniProtKB-KW"/>
</dbReference>
<dbReference type="SUPFAM" id="SSF52540">
    <property type="entry name" value="P-loop containing nucleoside triphosphate hydrolases"/>
    <property type="match status" value="1"/>
</dbReference>
<evidence type="ECO:0000256" key="11">
    <source>
        <dbReference type="PROSITE-ProRule" id="PRU00782"/>
    </source>
</evidence>
<dbReference type="InterPro" id="IPR052409">
    <property type="entry name" value="Myosin-III_kinase_activity"/>
</dbReference>
<keyword evidence="6 11" id="KW-0067">ATP-binding</keyword>
<evidence type="ECO:0000256" key="1">
    <source>
        <dbReference type="ARBA" id="ARBA00004245"/>
    </source>
</evidence>
<keyword evidence="10" id="KW-0966">Cell projection</keyword>
<dbReference type="Pfam" id="PF00063">
    <property type="entry name" value="Myosin_head"/>
    <property type="match status" value="1"/>
</dbReference>
<dbReference type="GO" id="GO:0000146">
    <property type="term" value="F:microfilament motor activity"/>
    <property type="evidence" value="ECO:0007669"/>
    <property type="project" value="TreeGrafter"/>
</dbReference>
<evidence type="ECO:0000256" key="2">
    <source>
        <dbReference type="ARBA" id="ARBA00004316"/>
    </source>
</evidence>
<gene>
    <name evidence="13" type="ORF">NP493_466g01054</name>
</gene>
<keyword evidence="9" id="KW-0206">Cytoskeleton</keyword>
<dbReference type="GO" id="GO:0042995">
    <property type="term" value="C:cell projection"/>
    <property type="evidence" value="ECO:0007669"/>
    <property type="project" value="UniProtKB-SubCell"/>
</dbReference>
<dbReference type="AlphaFoldDB" id="A0AAD9NUJ1"/>
<dbReference type="Gene3D" id="3.40.850.10">
    <property type="entry name" value="Kinesin motor domain"/>
    <property type="match status" value="1"/>
</dbReference>
<dbReference type="InterPro" id="IPR036961">
    <property type="entry name" value="Kinesin_motor_dom_sf"/>
</dbReference>
<evidence type="ECO:0000256" key="5">
    <source>
        <dbReference type="ARBA" id="ARBA00022741"/>
    </source>
</evidence>
<dbReference type="InterPro" id="IPR027417">
    <property type="entry name" value="P-loop_NTPase"/>
</dbReference>
<name>A0AAD9NUJ1_RIDPI</name>
<evidence type="ECO:0000256" key="9">
    <source>
        <dbReference type="ARBA" id="ARBA00023212"/>
    </source>
</evidence>